<sequence>MDMPEQDAIVIIGGGLAGARAAEGARDAGHDGPLVIVAGEAALPYIRPPLSKEFLAGDAGRDSIDVHPAEWYEERRVDVLLGRRAARLDPSAHAIELDDGRALRYRRALLATGASPRRFGGPGADLAGVHLLRTVEDSVALRDALRAGRRDVVVIGAGWIGLEVAAAARGYGNDVTVLGLETVPLNVAIGDDAGSVFAALHREHGVDLRMSTSVAGIRGEGGRVTGVELEGGDVVPADVVVVGIGAVPETGLAEAAGLEVDRGVLTDAAFRTSADDVYAVGDVASVFHPVLRQRIRIEHWANAENAGRAAGRSLAGEAVEYDEIPYFYTDQYDLGMEYSGYGVLAAGVVPVFRGDRDAREFIAFWLRDDRVVAGMNVNVWDVNDAVQRLIRSRAVVDPRRLSDPAVPLEALAAAAG</sequence>
<proteinExistence type="predicted"/>
<dbReference type="GO" id="GO:0016651">
    <property type="term" value="F:oxidoreductase activity, acting on NAD(P)H"/>
    <property type="evidence" value="ECO:0007669"/>
    <property type="project" value="TreeGrafter"/>
</dbReference>
<evidence type="ECO:0000259" key="5">
    <source>
        <dbReference type="Pfam" id="PF07992"/>
    </source>
</evidence>
<dbReference type="Pfam" id="PF07992">
    <property type="entry name" value="Pyr_redox_2"/>
    <property type="match status" value="1"/>
</dbReference>
<dbReference type="GO" id="GO:0005737">
    <property type="term" value="C:cytoplasm"/>
    <property type="evidence" value="ECO:0007669"/>
    <property type="project" value="TreeGrafter"/>
</dbReference>
<keyword evidence="4" id="KW-0560">Oxidoreductase</keyword>
<reference evidence="7" key="1">
    <citation type="journal article" date="2014" name="Int. J. Syst. Evol. Microbiol.">
        <title>Complete genome sequence of Corynebacterium casei LMG S-19264T (=DSM 44701T), isolated from a smear-ripened cheese.</title>
        <authorList>
            <consortium name="US DOE Joint Genome Institute (JGI-PGF)"/>
            <person name="Walter F."/>
            <person name="Albersmeier A."/>
            <person name="Kalinowski J."/>
            <person name="Ruckert C."/>
        </authorList>
    </citation>
    <scope>NUCLEOTIDE SEQUENCE</scope>
    <source>
        <strain evidence="7">CGMCC 1.8984</strain>
    </source>
</reference>
<organism evidence="7 8">
    <name type="scientific">Agromyces bauzanensis</name>
    <dbReference type="NCBI Taxonomy" id="1308924"/>
    <lineage>
        <taxon>Bacteria</taxon>
        <taxon>Bacillati</taxon>
        <taxon>Actinomycetota</taxon>
        <taxon>Actinomycetes</taxon>
        <taxon>Micrococcales</taxon>
        <taxon>Microbacteriaceae</taxon>
        <taxon>Agromyces</taxon>
    </lineage>
</organism>
<dbReference type="InterPro" id="IPR050446">
    <property type="entry name" value="FAD-oxidoreductase/Apoptosis"/>
</dbReference>
<dbReference type="PRINTS" id="PR00411">
    <property type="entry name" value="PNDRDTASEI"/>
</dbReference>
<keyword evidence="8" id="KW-1185">Reference proteome</keyword>
<accession>A0A917PG13</accession>
<keyword evidence="3" id="KW-0274">FAD</keyword>
<comment type="caution">
    <text evidence="7">The sequence shown here is derived from an EMBL/GenBank/DDBJ whole genome shotgun (WGS) entry which is preliminary data.</text>
</comment>
<evidence type="ECO:0000256" key="1">
    <source>
        <dbReference type="ARBA" id="ARBA00001974"/>
    </source>
</evidence>
<dbReference type="AlphaFoldDB" id="A0A917PG13"/>
<evidence type="ECO:0000256" key="2">
    <source>
        <dbReference type="ARBA" id="ARBA00022630"/>
    </source>
</evidence>
<dbReference type="PRINTS" id="PR00368">
    <property type="entry name" value="FADPNR"/>
</dbReference>
<dbReference type="Pfam" id="PF14759">
    <property type="entry name" value="Reductase_C"/>
    <property type="match status" value="1"/>
</dbReference>
<dbReference type="InterPro" id="IPR023753">
    <property type="entry name" value="FAD/NAD-binding_dom"/>
</dbReference>
<dbReference type="SUPFAM" id="SSF55424">
    <property type="entry name" value="FAD/NAD-linked reductases, dimerisation (C-terminal) domain"/>
    <property type="match status" value="1"/>
</dbReference>
<feature type="domain" description="Reductase C-terminal" evidence="6">
    <location>
        <begin position="326"/>
        <end position="411"/>
    </location>
</feature>
<comment type="cofactor">
    <cofactor evidence="1">
        <name>FAD</name>
        <dbReference type="ChEBI" id="CHEBI:57692"/>
    </cofactor>
</comment>
<evidence type="ECO:0000313" key="8">
    <source>
        <dbReference type="Proteomes" id="UP000636956"/>
    </source>
</evidence>
<evidence type="ECO:0000256" key="4">
    <source>
        <dbReference type="ARBA" id="ARBA00023002"/>
    </source>
</evidence>
<dbReference type="Gene3D" id="3.50.50.60">
    <property type="entry name" value="FAD/NAD(P)-binding domain"/>
    <property type="match status" value="2"/>
</dbReference>
<dbReference type="Proteomes" id="UP000636956">
    <property type="component" value="Unassembled WGS sequence"/>
</dbReference>
<dbReference type="Gene3D" id="3.30.390.30">
    <property type="match status" value="1"/>
</dbReference>
<gene>
    <name evidence="7" type="ORF">GCM10011372_11720</name>
</gene>
<evidence type="ECO:0000259" key="6">
    <source>
        <dbReference type="Pfam" id="PF14759"/>
    </source>
</evidence>
<dbReference type="InterPro" id="IPR028202">
    <property type="entry name" value="Reductase_C"/>
</dbReference>
<dbReference type="PANTHER" id="PTHR43557">
    <property type="entry name" value="APOPTOSIS-INDUCING FACTOR 1"/>
    <property type="match status" value="1"/>
</dbReference>
<evidence type="ECO:0000313" key="7">
    <source>
        <dbReference type="EMBL" id="GGJ75293.1"/>
    </source>
</evidence>
<keyword evidence="2" id="KW-0285">Flavoprotein</keyword>
<dbReference type="SUPFAM" id="SSF51905">
    <property type="entry name" value="FAD/NAD(P)-binding domain"/>
    <property type="match status" value="2"/>
</dbReference>
<dbReference type="EMBL" id="BMMD01000005">
    <property type="protein sequence ID" value="GGJ75293.1"/>
    <property type="molecule type" value="Genomic_DNA"/>
</dbReference>
<feature type="domain" description="FAD/NAD(P)-binding" evidence="5">
    <location>
        <begin position="9"/>
        <end position="307"/>
    </location>
</feature>
<reference evidence="7" key="2">
    <citation type="submission" date="2020-09" db="EMBL/GenBank/DDBJ databases">
        <authorList>
            <person name="Sun Q."/>
            <person name="Zhou Y."/>
        </authorList>
    </citation>
    <scope>NUCLEOTIDE SEQUENCE</scope>
    <source>
        <strain evidence="7">CGMCC 1.8984</strain>
    </source>
</reference>
<dbReference type="InterPro" id="IPR016156">
    <property type="entry name" value="FAD/NAD-linked_Rdtase_dimer_sf"/>
</dbReference>
<dbReference type="PANTHER" id="PTHR43557:SF2">
    <property type="entry name" value="RIESKE DOMAIN-CONTAINING PROTEIN-RELATED"/>
    <property type="match status" value="1"/>
</dbReference>
<protein>
    <submittedName>
        <fullName evidence="7">Pyridine nucleotide-disulfide oxidoreductase</fullName>
    </submittedName>
</protein>
<name>A0A917PG13_9MICO</name>
<dbReference type="InterPro" id="IPR036188">
    <property type="entry name" value="FAD/NAD-bd_sf"/>
</dbReference>
<evidence type="ECO:0000256" key="3">
    <source>
        <dbReference type="ARBA" id="ARBA00022827"/>
    </source>
</evidence>